<keyword evidence="2" id="KW-1185">Reference proteome</keyword>
<protein>
    <submittedName>
        <fullName evidence="1">Uncharacterized protein</fullName>
    </submittedName>
</protein>
<sequence>MPASDLITSKHLAVHNLDDQSIREELERFGLWTEGLNFQPTTIPGVQRCEDPDRDNKVRPLLKNLGYENKVGNILPSRRSLLIQTRSISDTKSYALYPRVTSQAHMHISFLFVYEMESLQLFTILQRV</sequence>
<evidence type="ECO:0000313" key="2">
    <source>
        <dbReference type="Proteomes" id="UP000177625"/>
    </source>
</evidence>
<name>A0A1E1LWA7_RHYSE</name>
<accession>A0A1E1LWA7</accession>
<evidence type="ECO:0000313" key="1">
    <source>
        <dbReference type="EMBL" id="CZT41136.1"/>
    </source>
</evidence>
<dbReference type="Proteomes" id="UP000177625">
    <property type="component" value="Unassembled WGS sequence"/>
</dbReference>
<gene>
    <name evidence="1" type="ORF">RSE6_00830</name>
</gene>
<proteinExistence type="predicted"/>
<organism evidence="1 2">
    <name type="scientific">Rhynchosporium secalis</name>
    <name type="common">Barley scald fungus</name>
    <dbReference type="NCBI Taxonomy" id="38038"/>
    <lineage>
        <taxon>Eukaryota</taxon>
        <taxon>Fungi</taxon>
        <taxon>Dikarya</taxon>
        <taxon>Ascomycota</taxon>
        <taxon>Pezizomycotina</taxon>
        <taxon>Leotiomycetes</taxon>
        <taxon>Helotiales</taxon>
        <taxon>Ploettnerulaceae</taxon>
        <taxon>Rhynchosporium</taxon>
    </lineage>
</organism>
<dbReference type="EMBL" id="FJVC01000019">
    <property type="protein sequence ID" value="CZT41136.1"/>
    <property type="molecule type" value="Genomic_DNA"/>
</dbReference>
<reference evidence="2" key="1">
    <citation type="submission" date="2016-03" db="EMBL/GenBank/DDBJ databases">
        <authorList>
            <person name="Guldener U."/>
        </authorList>
    </citation>
    <scope>NUCLEOTIDE SEQUENCE [LARGE SCALE GENOMIC DNA]</scope>
</reference>
<dbReference type="AlphaFoldDB" id="A0A1E1LWA7"/>